<dbReference type="AlphaFoldDB" id="A0A9W7EJP9"/>
<feature type="coiled-coil region" evidence="1">
    <location>
        <begin position="500"/>
        <end position="531"/>
    </location>
</feature>
<keyword evidence="4" id="KW-1185">Reference proteome</keyword>
<evidence type="ECO:0000256" key="2">
    <source>
        <dbReference type="SAM" id="MobiDB-lite"/>
    </source>
</evidence>
<evidence type="ECO:0000313" key="4">
    <source>
        <dbReference type="Proteomes" id="UP001165085"/>
    </source>
</evidence>
<dbReference type="Proteomes" id="UP001165085">
    <property type="component" value="Unassembled WGS sequence"/>
</dbReference>
<keyword evidence="1" id="KW-0175">Coiled coil</keyword>
<sequence length="575" mass="64504">MSSASAAPQGRKWGTDTYSKFDSITDQDEETLQSVTTTEFTLGAPPPPPVNLTDKLYTTDALKGRVLNVEKNNAVWAVDILPLRLWSASTTKSKLNDNKPYPVQPLTILLSTLYPKGQLLNYKINSLPSPEFKPSNENVIDIVIKQILNPDYSPSYKPSKLVFTDSDLYHELGYTVRGLAIEPCYVNNCADGLMEYVEQISKRLKKEGVGDYDDDVFDKEKVGFKRTRHFYATYKKLLENKSWDVFSIRQSFRMVTNGRTFYVCCLGSDGIYGVAMFSSKLDLAARFGSKVQDVWRRSDRCFVTGGKGKKLKPRMYDIRNGEEVCFQGAEQQKQAWKGNKKYFKKYEDYEKGVEAGRIFWGGDGEASVIFKDCVHVSFKELDNIKSEGYEVFSDRGCVAAGREGVLYPVPVAIKGGEMKDVSETTFDDLIVAAGVFNTLVGDQNLKDKLLDIKFEKNWEGKVEPQFETYGVEVDVGNGDVVKCDVTFDPIWSVSEVSKVLAQVEKKIEQGKVEEEKEAEEEAKLVQEAIDQEMGAKTQDVEIEMITEEDDGTVEEGKEIKKDESGELQGAGCVVA</sequence>
<gene>
    <name evidence="3" type="ORF">TrST_g5580</name>
</gene>
<reference evidence="4" key="1">
    <citation type="journal article" date="2023" name="Commun. Biol.">
        <title>Genome analysis of Parmales, the sister group of diatoms, reveals the evolutionary specialization of diatoms from phago-mixotrophs to photoautotrophs.</title>
        <authorList>
            <person name="Ban H."/>
            <person name="Sato S."/>
            <person name="Yoshikawa S."/>
            <person name="Yamada K."/>
            <person name="Nakamura Y."/>
            <person name="Ichinomiya M."/>
            <person name="Sato N."/>
            <person name="Blanc-Mathieu R."/>
            <person name="Endo H."/>
            <person name="Kuwata A."/>
            <person name="Ogata H."/>
        </authorList>
    </citation>
    <scope>NUCLEOTIDE SEQUENCE [LARGE SCALE GENOMIC DNA]</scope>
    <source>
        <strain evidence="4">NIES 3701</strain>
    </source>
</reference>
<evidence type="ECO:0000313" key="3">
    <source>
        <dbReference type="EMBL" id="GMH81513.1"/>
    </source>
</evidence>
<accession>A0A9W7EJP9</accession>
<protein>
    <submittedName>
        <fullName evidence="3">Uncharacterized protein</fullName>
    </submittedName>
</protein>
<feature type="region of interest" description="Disordered" evidence="2">
    <location>
        <begin position="546"/>
        <end position="575"/>
    </location>
</feature>
<comment type="caution">
    <text evidence="3">The sequence shown here is derived from an EMBL/GenBank/DDBJ whole genome shotgun (WGS) entry which is preliminary data.</text>
</comment>
<proteinExistence type="predicted"/>
<evidence type="ECO:0000256" key="1">
    <source>
        <dbReference type="SAM" id="Coils"/>
    </source>
</evidence>
<feature type="compositionally biased region" description="Basic and acidic residues" evidence="2">
    <location>
        <begin position="554"/>
        <end position="564"/>
    </location>
</feature>
<organism evidence="3 4">
    <name type="scientific">Triparma strigata</name>
    <dbReference type="NCBI Taxonomy" id="1606541"/>
    <lineage>
        <taxon>Eukaryota</taxon>
        <taxon>Sar</taxon>
        <taxon>Stramenopiles</taxon>
        <taxon>Ochrophyta</taxon>
        <taxon>Bolidophyceae</taxon>
        <taxon>Parmales</taxon>
        <taxon>Triparmaceae</taxon>
        <taxon>Triparma</taxon>
    </lineage>
</organism>
<dbReference type="EMBL" id="BRXY01000258">
    <property type="protein sequence ID" value="GMH81513.1"/>
    <property type="molecule type" value="Genomic_DNA"/>
</dbReference>
<dbReference type="OrthoDB" id="193263at2759"/>
<name>A0A9W7EJP9_9STRA</name>